<keyword evidence="2" id="KW-0472">Membrane</keyword>
<gene>
    <name evidence="4" type="ORF">CEJ86_05995</name>
</gene>
<dbReference type="GO" id="GO:0000155">
    <property type="term" value="F:phosphorelay sensor kinase activity"/>
    <property type="evidence" value="ECO:0007669"/>
    <property type="project" value="InterPro"/>
</dbReference>
<proteinExistence type="predicted"/>
<keyword evidence="4" id="KW-0808">Transferase</keyword>
<dbReference type="SUPFAM" id="SSF55874">
    <property type="entry name" value="ATPase domain of HSP90 chaperone/DNA topoisomerase II/histidine kinase"/>
    <property type="match status" value="1"/>
</dbReference>
<feature type="region of interest" description="Disordered" evidence="1">
    <location>
        <begin position="1"/>
        <end position="32"/>
    </location>
</feature>
<evidence type="ECO:0000256" key="2">
    <source>
        <dbReference type="SAM" id="Phobius"/>
    </source>
</evidence>
<reference evidence="4 5" key="1">
    <citation type="submission" date="2017-06" db="EMBL/GenBank/DDBJ databases">
        <title>Ensifer strains isolated from leguminous trees and herbs display diverse denitrification phenotypes with some acting as strong N2O sinks.</title>
        <authorList>
            <person name="Woliy K."/>
            <person name="Mania D."/>
            <person name="Bakken L.R."/>
            <person name="Frostegard A."/>
        </authorList>
    </citation>
    <scope>NUCLEOTIDE SEQUENCE [LARGE SCALE GENOMIC DNA]</scope>
    <source>
        <strain evidence="4 5">AC50a</strain>
    </source>
</reference>
<dbReference type="InterPro" id="IPR050640">
    <property type="entry name" value="Bact_2-comp_sensor_kinase"/>
</dbReference>
<dbReference type="GO" id="GO:0016020">
    <property type="term" value="C:membrane"/>
    <property type="evidence" value="ECO:0007669"/>
    <property type="project" value="InterPro"/>
</dbReference>
<evidence type="ECO:0000256" key="1">
    <source>
        <dbReference type="SAM" id="MobiDB-lite"/>
    </source>
</evidence>
<evidence type="ECO:0000313" key="4">
    <source>
        <dbReference type="EMBL" id="PJR16339.1"/>
    </source>
</evidence>
<dbReference type="PANTHER" id="PTHR34220">
    <property type="entry name" value="SENSOR HISTIDINE KINASE YPDA"/>
    <property type="match status" value="1"/>
</dbReference>
<dbReference type="InterPro" id="IPR036890">
    <property type="entry name" value="HATPase_C_sf"/>
</dbReference>
<dbReference type="Pfam" id="PF06580">
    <property type="entry name" value="His_kinase"/>
    <property type="match status" value="1"/>
</dbReference>
<keyword evidence="2" id="KW-1133">Transmembrane helix</keyword>
<feature type="transmembrane region" description="Helical" evidence="2">
    <location>
        <begin position="74"/>
        <end position="97"/>
    </location>
</feature>
<keyword evidence="2" id="KW-0812">Transmembrane</keyword>
<evidence type="ECO:0000259" key="3">
    <source>
        <dbReference type="Pfam" id="PF06580"/>
    </source>
</evidence>
<dbReference type="AlphaFoldDB" id="A0A2J0Z742"/>
<dbReference type="PANTHER" id="PTHR34220:SF7">
    <property type="entry name" value="SENSOR HISTIDINE KINASE YPDA"/>
    <property type="match status" value="1"/>
</dbReference>
<feature type="transmembrane region" description="Helical" evidence="2">
    <location>
        <begin position="104"/>
        <end position="127"/>
    </location>
</feature>
<feature type="transmembrane region" description="Helical" evidence="2">
    <location>
        <begin position="147"/>
        <end position="168"/>
    </location>
</feature>
<dbReference type="RefSeq" id="WP_100670301.1">
    <property type="nucleotide sequence ID" value="NZ_JBKOIK010000019.1"/>
</dbReference>
<dbReference type="EMBL" id="NJGD01000002">
    <property type="protein sequence ID" value="PJR16339.1"/>
    <property type="molecule type" value="Genomic_DNA"/>
</dbReference>
<name>A0A2J0Z742_RHIML</name>
<dbReference type="Gene3D" id="3.30.565.10">
    <property type="entry name" value="Histidine kinase-like ATPase, C-terminal domain"/>
    <property type="match status" value="1"/>
</dbReference>
<sequence>MVVIAEPDPRRELSGGHIADPSSGRSRTTRKTDRSGTVLVGALGSFWRAQTAGWLFGALFAVVSRILAFEDVAFAFALTAVLEPLGFALTTLAYRVFRHRIGGVTLTVVAVALALSIAGGLLQMLIANGIKDILQPNIDPDYGANGSVIPAIYYTLIFLGWSLAYLWIKADADARKQRIRRHRAREEALRAELHQLRLQLDSHFLFNVLNTVAMEIPEEPDTALEMIHRITAYLRYLLENQTRRICPLSDEIEAMLAYIRIQELRFEGRLDLMVEVDPAARSIAVPHLILQPLVENAVKHGLRSSASRFAVGITVERRDADLVIEISNPGRLEAGERDRPAIGLANIRRRLELHYPLGHALTLIQAGDNVIARLMLRGNACFA</sequence>
<accession>A0A2J0Z742</accession>
<feature type="domain" description="Signal transduction histidine kinase internal region" evidence="3">
    <location>
        <begin position="191"/>
        <end position="270"/>
    </location>
</feature>
<dbReference type="InterPro" id="IPR010559">
    <property type="entry name" value="Sig_transdc_His_kin_internal"/>
</dbReference>
<protein>
    <submittedName>
        <fullName evidence="4">Histidine kinase</fullName>
    </submittedName>
</protein>
<comment type="caution">
    <text evidence="4">The sequence shown here is derived from an EMBL/GenBank/DDBJ whole genome shotgun (WGS) entry which is preliminary data.</text>
</comment>
<evidence type="ECO:0000313" key="5">
    <source>
        <dbReference type="Proteomes" id="UP000231987"/>
    </source>
</evidence>
<organism evidence="4 5">
    <name type="scientific">Rhizobium meliloti</name>
    <name type="common">Ensifer meliloti</name>
    <name type="synonym">Sinorhizobium meliloti</name>
    <dbReference type="NCBI Taxonomy" id="382"/>
    <lineage>
        <taxon>Bacteria</taxon>
        <taxon>Pseudomonadati</taxon>
        <taxon>Pseudomonadota</taxon>
        <taxon>Alphaproteobacteria</taxon>
        <taxon>Hyphomicrobiales</taxon>
        <taxon>Rhizobiaceae</taxon>
        <taxon>Sinorhizobium/Ensifer group</taxon>
        <taxon>Sinorhizobium</taxon>
    </lineage>
</organism>
<dbReference type="Proteomes" id="UP000231987">
    <property type="component" value="Unassembled WGS sequence"/>
</dbReference>
<keyword evidence="4" id="KW-0418">Kinase</keyword>